<protein>
    <submittedName>
        <fullName evidence="1">Uncharacterized protein</fullName>
    </submittedName>
</protein>
<name>W7Z1I6_9BACL</name>
<dbReference type="AlphaFoldDB" id="W7Z1I6"/>
<keyword evidence="2" id="KW-1185">Reference proteome</keyword>
<accession>W7Z1I6</accession>
<comment type="caution">
    <text evidence="1">The sequence shown here is derived from an EMBL/GenBank/DDBJ whole genome shotgun (WGS) entry which is preliminary data.</text>
</comment>
<organism evidence="1 2">
    <name type="scientific">Paenibacillus pini JCM 16418</name>
    <dbReference type="NCBI Taxonomy" id="1236976"/>
    <lineage>
        <taxon>Bacteria</taxon>
        <taxon>Bacillati</taxon>
        <taxon>Bacillota</taxon>
        <taxon>Bacilli</taxon>
        <taxon>Bacillales</taxon>
        <taxon>Paenibacillaceae</taxon>
        <taxon>Paenibacillus</taxon>
    </lineage>
</organism>
<proteinExistence type="predicted"/>
<sequence>MKHETYCPHCECPIILDIENDLVGEVVIDSINDTSQLEVADLLSLKGIELS</sequence>
<gene>
    <name evidence="1" type="ORF">JCM16418_5071</name>
</gene>
<reference evidence="1 2" key="1">
    <citation type="journal article" date="2014" name="Genome Announc.">
        <title>Draft Genome Sequence of Paenibacillus pini JCM 16418T, Isolated from the Rhizosphere of Pine Tree.</title>
        <authorList>
            <person name="Yuki M."/>
            <person name="Oshima K."/>
            <person name="Suda W."/>
            <person name="Oshida Y."/>
            <person name="Kitamura K."/>
            <person name="Iida Y."/>
            <person name="Hattori M."/>
            <person name="Ohkuma M."/>
        </authorList>
    </citation>
    <scope>NUCLEOTIDE SEQUENCE [LARGE SCALE GENOMIC DNA]</scope>
    <source>
        <strain evidence="1 2">JCM 16418</strain>
    </source>
</reference>
<dbReference type="RefSeq" id="WP_156327251.1">
    <property type="nucleotide sequence ID" value="NZ_BAVZ01000041.1"/>
</dbReference>
<evidence type="ECO:0000313" key="2">
    <source>
        <dbReference type="Proteomes" id="UP000019364"/>
    </source>
</evidence>
<dbReference type="Proteomes" id="UP000019364">
    <property type="component" value="Unassembled WGS sequence"/>
</dbReference>
<evidence type="ECO:0000313" key="1">
    <source>
        <dbReference type="EMBL" id="GAF10846.1"/>
    </source>
</evidence>
<dbReference type="EMBL" id="BAVZ01000041">
    <property type="protein sequence ID" value="GAF10846.1"/>
    <property type="molecule type" value="Genomic_DNA"/>
</dbReference>
<dbReference type="STRING" id="1236976.JCM16418_5071"/>